<dbReference type="Proteomes" id="UP000838160">
    <property type="component" value="Unassembled WGS sequence"/>
</dbReference>
<proteinExistence type="predicted"/>
<name>A0ABM8ZN56_9VIBR</name>
<accession>A0ABM8ZN56</accession>
<dbReference type="RefSeq" id="WP_237486534.1">
    <property type="nucleotide sequence ID" value="NZ_CAKLCM010000003.1"/>
</dbReference>
<protein>
    <submittedName>
        <fullName evidence="2">Uncharacterized protein</fullName>
    </submittedName>
</protein>
<reference evidence="2" key="1">
    <citation type="submission" date="2021-12" db="EMBL/GenBank/DDBJ databases">
        <authorList>
            <person name="Rodrigo-Torres L."/>
            <person name="Arahal R. D."/>
            <person name="Lucena T."/>
        </authorList>
    </citation>
    <scope>NUCLEOTIDE SEQUENCE</scope>
    <source>
        <strain evidence="2">CECT 8226</strain>
    </source>
</reference>
<gene>
    <name evidence="2" type="ORF">VHP8226_03737</name>
</gene>
<comment type="caution">
    <text evidence="2">The sequence shown here is derived from an EMBL/GenBank/DDBJ whole genome shotgun (WGS) entry which is preliminary data.</text>
</comment>
<keyword evidence="3" id="KW-1185">Reference proteome</keyword>
<sequence>MNKIHALLVLIFSVLTVLPARAADYDEIEVIFTVEYVPVTCLITVPPVFDLGMLARGTSGSVGNVAVDIDCDHIGYATGLTATSTDLVVGDVTALELRTDAEMNLKYAGAAVDLDGSEEFCIQVHTTASRSCVLDVVTTIGTGADTGWFSKPVVFTLTYP</sequence>
<organism evidence="2 3">
    <name type="scientific">Vibrio hippocampi</name>
    <dbReference type="NCBI Taxonomy" id="654686"/>
    <lineage>
        <taxon>Bacteria</taxon>
        <taxon>Pseudomonadati</taxon>
        <taxon>Pseudomonadota</taxon>
        <taxon>Gammaproteobacteria</taxon>
        <taxon>Vibrionales</taxon>
        <taxon>Vibrionaceae</taxon>
        <taxon>Vibrio</taxon>
    </lineage>
</organism>
<feature type="signal peptide" evidence="1">
    <location>
        <begin position="1"/>
        <end position="22"/>
    </location>
</feature>
<keyword evidence="1" id="KW-0732">Signal</keyword>
<evidence type="ECO:0000313" key="3">
    <source>
        <dbReference type="Proteomes" id="UP000838160"/>
    </source>
</evidence>
<evidence type="ECO:0000313" key="2">
    <source>
        <dbReference type="EMBL" id="CAH0530011.1"/>
    </source>
</evidence>
<feature type="chain" id="PRO_5047084178" evidence="1">
    <location>
        <begin position="23"/>
        <end position="160"/>
    </location>
</feature>
<evidence type="ECO:0000256" key="1">
    <source>
        <dbReference type="SAM" id="SignalP"/>
    </source>
</evidence>
<dbReference type="EMBL" id="CAKLCM010000003">
    <property type="protein sequence ID" value="CAH0530011.1"/>
    <property type="molecule type" value="Genomic_DNA"/>
</dbReference>